<name>A0A1Q9ANW6_9HYPH</name>
<comment type="cofactor">
    <cofactor evidence="3">
        <name>Zn(2+)</name>
        <dbReference type="ChEBI" id="CHEBI:29105"/>
    </cofactor>
    <text evidence="3">Binds 1 divalent metal cation per subunit.</text>
</comment>
<evidence type="ECO:0000256" key="1">
    <source>
        <dbReference type="ARBA" id="ARBA00008853"/>
    </source>
</evidence>
<dbReference type="PRINTS" id="PR01790">
    <property type="entry name" value="SMP30FAMILY"/>
</dbReference>
<gene>
    <name evidence="5" type="ORF">BJF92_21430</name>
    <name evidence="6" type="ORF">BTR14_06550</name>
</gene>
<feature type="binding site" evidence="3">
    <location>
        <position position="87"/>
    </location>
    <ligand>
        <name>substrate</name>
    </ligand>
</feature>
<dbReference type="GO" id="GO:0005509">
    <property type="term" value="F:calcium ion binding"/>
    <property type="evidence" value="ECO:0007669"/>
    <property type="project" value="TreeGrafter"/>
</dbReference>
<dbReference type="AlphaFoldDB" id="A0A1Q9ANW6"/>
<reference evidence="6 8" key="3">
    <citation type="journal article" date="2017" name="Antonie Van Leeuwenhoek">
        <title>Rhizobium rhizosphaerae sp. nov., a novel species isolated from rice rhizosphere.</title>
        <authorList>
            <person name="Zhao J.J."/>
            <person name="Zhang J."/>
            <person name="Zhang R.J."/>
            <person name="Zhang C.W."/>
            <person name="Yin H.Q."/>
            <person name="Zhang X.X."/>
        </authorList>
    </citation>
    <scope>NUCLEOTIDE SEQUENCE [LARGE SCALE GENOMIC DNA]</scope>
    <source>
        <strain evidence="6 8">RD15</strain>
    </source>
</reference>
<reference evidence="5 7" key="1">
    <citation type="submission" date="2016-09" db="EMBL/GenBank/DDBJ databases">
        <title>Rhizobium sp. nov., a novel species isolated from the rice rhizosphere.</title>
        <authorList>
            <person name="Zhao J."/>
            <person name="Zhang X."/>
        </authorList>
    </citation>
    <scope>NUCLEOTIDE SEQUENCE [LARGE SCALE GENOMIC DNA]</scope>
    <source>
        <strain evidence="5 7">MH17</strain>
    </source>
</reference>
<feature type="binding site" evidence="3">
    <location>
        <position position="3"/>
    </location>
    <ligand>
        <name>a divalent metal cation</name>
        <dbReference type="ChEBI" id="CHEBI:60240"/>
    </ligand>
</feature>
<evidence type="ECO:0000259" key="4">
    <source>
        <dbReference type="Pfam" id="PF08450"/>
    </source>
</evidence>
<dbReference type="EMBL" id="MKIO01000020">
    <property type="protein sequence ID" value="OLP57115.1"/>
    <property type="molecule type" value="Genomic_DNA"/>
</dbReference>
<sequence length="274" mass="29515">MGECPVWHAGEGCFYWTDIPARTLWRIDAAGQGLTHWALPVQLSAFALSEGGGFIAATDRGFARMTIVDDKVAFDFAGGPDLPEGWRMNDGACDRQGRFWAGSIAGKPGVEGEAGALFSIARHGVLEARGGRFQVQNGLAWSPDGRRMYVSDSYPAHPHVLCYDFDPESGERYGGRLFADHATLLGRPDGAAMDVDGCYWIAASDSGRILRMTPEGRIDAEIKVPVPNGTNLCFGGPDLKTALITSMNRDCIGGDIFAVTLPFQGLAEPQFVVK</sequence>
<evidence type="ECO:0000313" key="7">
    <source>
        <dbReference type="Proteomes" id="UP000186143"/>
    </source>
</evidence>
<reference evidence="6" key="2">
    <citation type="submission" date="2016-12" db="EMBL/GenBank/DDBJ databases">
        <authorList>
            <person name="Zhang X."/>
            <person name="Zhao J."/>
        </authorList>
    </citation>
    <scope>NUCLEOTIDE SEQUENCE</scope>
    <source>
        <strain evidence="6">RD15</strain>
    </source>
</reference>
<dbReference type="STRING" id="1672749.BJF92_21430"/>
<feature type="domain" description="SMP-30/Gluconolactonase/LRE-like region" evidence="4">
    <location>
        <begin position="1"/>
        <end position="247"/>
    </location>
</feature>
<dbReference type="InterPro" id="IPR005511">
    <property type="entry name" value="SMP-30"/>
</dbReference>
<organism evidence="5 7">
    <name type="scientific">Xaviernesmea rhizosphaerae</name>
    <dbReference type="NCBI Taxonomy" id="1672749"/>
    <lineage>
        <taxon>Bacteria</taxon>
        <taxon>Pseudomonadati</taxon>
        <taxon>Pseudomonadota</taxon>
        <taxon>Alphaproteobacteria</taxon>
        <taxon>Hyphomicrobiales</taxon>
        <taxon>Rhizobiaceae</taxon>
        <taxon>Rhizobium/Agrobacterium group</taxon>
        <taxon>Xaviernesmea</taxon>
    </lineage>
</organism>
<dbReference type="PANTHER" id="PTHR10907">
    <property type="entry name" value="REGUCALCIN"/>
    <property type="match status" value="1"/>
</dbReference>
<evidence type="ECO:0000256" key="2">
    <source>
        <dbReference type="PIRSR" id="PIRSR605511-1"/>
    </source>
</evidence>
<dbReference type="SUPFAM" id="SSF63829">
    <property type="entry name" value="Calcium-dependent phosphotriesterase"/>
    <property type="match status" value="1"/>
</dbReference>
<protein>
    <recommendedName>
        <fullName evidence="4">SMP-30/Gluconolactonase/LRE-like region domain-containing protein</fullName>
    </recommendedName>
</protein>
<proteinExistence type="inferred from homology"/>
<dbReference type="Proteomes" id="UP000192652">
    <property type="component" value="Unassembled WGS sequence"/>
</dbReference>
<feature type="binding site" evidence="3">
    <location>
        <position position="137"/>
    </location>
    <ligand>
        <name>a divalent metal cation</name>
        <dbReference type="ChEBI" id="CHEBI:60240"/>
    </ligand>
</feature>
<dbReference type="EMBL" id="MSPX01000004">
    <property type="protein sequence ID" value="OQP87260.1"/>
    <property type="molecule type" value="Genomic_DNA"/>
</dbReference>
<evidence type="ECO:0000256" key="3">
    <source>
        <dbReference type="PIRSR" id="PIRSR605511-2"/>
    </source>
</evidence>
<dbReference type="PANTHER" id="PTHR10907:SF47">
    <property type="entry name" value="REGUCALCIN"/>
    <property type="match status" value="1"/>
</dbReference>
<dbReference type="GO" id="GO:0004341">
    <property type="term" value="F:gluconolactonase activity"/>
    <property type="evidence" value="ECO:0007669"/>
    <property type="project" value="TreeGrafter"/>
</dbReference>
<dbReference type="Proteomes" id="UP000186143">
    <property type="component" value="Unassembled WGS sequence"/>
</dbReference>
<dbReference type="InterPro" id="IPR011042">
    <property type="entry name" value="6-blade_b-propeller_TolB-like"/>
</dbReference>
<keyword evidence="3" id="KW-0479">Metal-binding</keyword>
<dbReference type="InterPro" id="IPR013658">
    <property type="entry name" value="SGL"/>
</dbReference>
<comment type="similarity">
    <text evidence="1">Belongs to the SMP-30/CGR1 family.</text>
</comment>
<feature type="binding site" evidence="3">
    <location>
        <position position="89"/>
    </location>
    <ligand>
        <name>substrate</name>
    </ligand>
</feature>
<dbReference type="Pfam" id="PF08450">
    <property type="entry name" value="SGL"/>
    <property type="match status" value="1"/>
</dbReference>
<comment type="caution">
    <text evidence="5">The sequence shown here is derived from an EMBL/GenBank/DDBJ whole genome shotgun (WGS) entry which is preliminary data.</text>
</comment>
<evidence type="ECO:0000313" key="6">
    <source>
        <dbReference type="EMBL" id="OQP87260.1"/>
    </source>
</evidence>
<feature type="binding site" evidence="3">
    <location>
        <position position="189"/>
    </location>
    <ligand>
        <name>a divalent metal cation</name>
        <dbReference type="ChEBI" id="CHEBI:60240"/>
    </ligand>
</feature>
<dbReference type="Gene3D" id="2.120.10.30">
    <property type="entry name" value="TolB, C-terminal domain"/>
    <property type="match status" value="1"/>
</dbReference>
<feature type="active site" description="Proton donor/acceptor" evidence="2">
    <location>
        <position position="189"/>
    </location>
</feature>
<dbReference type="GO" id="GO:0019853">
    <property type="term" value="P:L-ascorbic acid biosynthetic process"/>
    <property type="evidence" value="ECO:0007669"/>
    <property type="project" value="TreeGrafter"/>
</dbReference>
<evidence type="ECO:0000313" key="8">
    <source>
        <dbReference type="Proteomes" id="UP000192652"/>
    </source>
</evidence>
<keyword evidence="8" id="KW-1185">Reference proteome</keyword>
<evidence type="ECO:0000313" key="5">
    <source>
        <dbReference type="EMBL" id="OLP57115.1"/>
    </source>
</evidence>
<keyword evidence="3" id="KW-0862">Zinc</keyword>
<accession>A0A1Q9ANW6</accession>